<evidence type="ECO:0000256" key="1">
    <source>
        <dbReference type="ARBA" id="ARBA00004651"/>
    </source>
</evidence>
<name>A0ABP4EIW9_9ACTN</name>
<keyword evidence="3 5" id="KW-1133">Transmembrane helix</keyword>
<feature type="transmembrane region" description="Helical" evidence="5">
    <location>
        <begin position="368"/>
        <end position="387"/>
    </location>
</feature>
<evidence type="ECO:0000259" key="6">
    <source>
        <dbReference type="PROSITE" id="PS50850"/>
    </source>
</evidence>
<feature type="domain" description="Major facilitator superfamily (MFS) profile" evidence="6">
    <location>
        <begin position="186"/>
        <end position="401"/>
    </location>
</feature>
<gene>
    <name evidence="7" type="ORF">GCM10009663_60940</name>
</gene>
<feature type="transmembrane region" description="Helical" evidence="5">
    <location>
        <begin position="282"/>
        <end position="301"/>
    </location>
</feature>
<evidence type="ECO:0000256" key="5">
    <source>
        <dbReference type="SAM" id="Phobius"/>
    </source>
</evidence>
<feature type="transmembrane region" description="Helical" evidence="5">
    <location>
        <begin position="21"/>
        <end position="45"/>
    </location>
</feature>
<keyword evidence="2 5" id="KW-0812">Transmembrane</keyword>
<evidence type="ECO:0000256" key="3">
    <source>
        <dbReference type="ARBA" id="ARBA00022989"/>
    </source>
</evidence>
<protein>
    <submittedName>
        <fullName evidence="7">MFS transporter</fullName>
    </submittedName>
</protein>
<dbReference type="Pfam" id="PF07690">
    <property type="entry name" value="MFS_1"/>
    <property type="match status" value="1"/>
</dbReference>
<feature type="transmembrane region" description="Helical" evidence="5">
    <location>
        <begin position="216"/>
        <end position="237"/>
    </location>
</feature>
<feature type="transmembrane region" description="Helical" evidence="5">
    <location>
        <begin position="51"/>
        <end position="70"/>
    </location>
</feature>
<feature type="transmembrane region" description="Helical" evidence="5">
    <location>
        <begin position="339"/>
        <end position="362"/>
    </location>
</feature>
<feature type="transmembrane region" description="Helical" evidence="5">
    <location>
        <begin position="174"/>
        <end position="196"/>
    </location>
</feature>
<dbReference type="PANTHER" id="PTHR23542:SF1">
    <property type="entry name" value="MAJOR FACILITATOR SUPERFAMILY (MFS) PROFILE DOMAIN-CONTAINING PROTEIN"/>
    <property type="match status" value="1"/>
</dbReference>
<dbReference type="SUPFAM" id="SSF103473">
    <property type="entry name" value="MFS general substrate transporter"/>
    <property type="match status" value="1"/>
</dbReference>
<dbReference type="Gene3D" id="1.20.1250.20">
    <property type="entry name" value="MFS general substrate transporter like domains"/>
    <property type="match status" value="1"/>
</dbReference>
<proteinExistence type="predicted"/>
<sequence>MSRSFRGSVGYRAVLSLPHARAPFAAALLARLSYGVLPLPLLLALRDGTGSFAAAGAAAGVFGLLSALLGPARARLVSRRPAALMVLTCCYTLLLFALAAGSAVGLPSWAAVLLAAAAGVFPPPVGPLMRTVWGELTDGEEQRRCALSLDTVAESTIFACGPVLGGLLAAHTTAARALAVCALLALAGFAALARALRGRPAALPEPAAGGTVLGPLRAPGFAPLLAVVCAVAAALAVDELVVVAAWGAGAAGPLLALFSVGGAVGGLVYGRLAWRAAPGRRLLLLAAAATACYGLPAVLFAPPGAALGLFLAGACTDALLVTGYLLVEDLVPAGARTEAGAWVNTAYNLGGALGSAAGGLLADRADPAAAFTAAAVFLGGVTALVALRPSRLRDRAEPAVV</sequence>
<dbReference type="RefSeq" id="WP_344626916.1">
    <property type="nucleotide sequence ID" value="NZ_BAAALD010000082.1"/>
</dbReference>
<evidence type="ECO:0000313" key="8">
    <source>
        <dbReference type="Proteomes" id="UP001499987"/>
    </source>
</evidence>
<keyword evidence="4 5" id="KW-0472">Membrane</keyword>
<evidence type="ECO:0000256" key="2">
    <source>
        <dbReference type="ARBA" id="ARBA00022692"/>
    </source>
</evidence>
<feature type="transmembrane region" description="Helical" evidence="5">
    <location>
        <begin position="307"/>
        <end position="327"/>
    </location>
</feature>
<feature type="transmembrane region" description="Helical" evidence="5">
    <location>
        <begin position="243"/>
        <end position="270"/>
    </location>
</feature>
<comment type="subcellular location">
    <subcellularLocation>
        <location evidence="1">Cell membrane</location>
        <topology evidence="1">Multi-pass membrane protein</topology>
    </subcellularLocation>
</comment>
<evidence type="ECO:0000313" key="7">
    <source>
        <dbReference type="EMBL" id="GAA1111490.1"/>
    </source>
</evidence>
<evidence type="ECO:0000256" key="4">
    <source>
        <dbReference type="ARBA" id="ARBA00023136"/>
    </source>
</evidence>
<dbReference type="Proteomes" id="UP001499987">
    <property type="component" value="Unassembled WGS sequence"/>
</dbReference>
<dbReference type="PROSITE" id="PS50850">
    <property type="entry name" value="MFS"/>
    <property type="match status" value="1"/>
</dbReference>
<reference evidence="8" key="1">
    <citation type="journal article" date="2019" name="Int. J. Syst. Evol. Microbiol.">
        <title>The Global Catalogue of Microorganisms (GCM) 10K type strain sequencing project: providing services to taxonomists for standard genome sequencing and annotation.</title>
        <authorList>
            <consortium name="The Broad Institute Genomics Platform"/>
            <consortium name="The Broad Institute Genome Sequencing Center for Infectious Disease"/>
            <person name="Wu L."/>
            <person name="Ma J."/>
        </authorList>
    </citation>
    <scope>NUCLEOTIDE SEQUENCE [LARGE SCALE GENOMIC DNA]</scope>
    <source>
        <strain evidence="8">JCM 13002</strain>
    </source>
</reference>
<dbReference type="InterPro" id="IPR036259">
    <property type="entry name" value="MFS_trans_sf"/>
</dbReference>
<comment type="caution">
    <text evidence="7">The sequence shown here is derived from an EMBL/GenBank/DDBJ whole genome shotgun (WGS) entry which is preliminary data.</text>
</comment>
<organism evidence="7 8">
    <name type="scientific">Kitasatospora arboriphila</name>
    <dbReference type="NCBI Taxonomy" id="258052"/>
    <lineage>
        <taxon>Bacteria</taxon>
        <taxon>Bacillati</taxon>
        <taxon>Actinomycetota</taxon>
        <taxon>Actinomycetes</taxon>
        <taxon>Kitasatosporales</taxon>
        <taxon>Streptomycetaceae</taxon>
        <taxon>Kitasatospora</taxon>
    </lineage>
</organism>
<dbReference type="EMBL" id="BAAALD010000082">
    <property type="protein sequence ID" value="GAA1111490.1"/>
    <property type="molecule type" value="Genomic_DNA"/>
</dbReference>
<dbReference type="InterPro" id="IPR011701">
    <property type="entry name" value="MFS"/>
</dbReference>
<accession>A0ABP4EIW9</accession>
<keyword evidence="8" id="KW-1185">Reference proteome</keyword>
<dbReference type="InterPro" id="IPR020846">
    <property type="entry name" value="MFS_dom"/>
</dbReference>
<dbReference type="PANTHER" id="PTHR23542">
    <property type="match status" value="1"/>
</dbReference>